<dbReference type="Gene3D" id="2.40.420.20">
    <property type="match status" value="1"/>
</dbReference>
<keyword evidence="1" id="KW-0813">Transport</keyword>
<proteinExistence type="predicted"/>
<dbReference type="EMBL" id="CP107246">
    <property type="protein sequence ID" value="WIM05864.1"/>
    <property type="molecule type" value="Genomic_DNA"/>
</dbReference>
<evidence type="ECO:0000256" key="3">
    <source>
        <dbReference type="SAM" id="SignalP"/>
    </source>
</evidence>
<dbReference type="Proteomes" id="UP001234916">
    <property type="component" value="Chromosome"/>
</dbReference>
<dbReference type="PANTHER" id="PTHR30097:SF4">
    <property type="entry name" value="SLR6042 PROTEIN"/>
    <property type="match status" value="1"/>
</dbReference>
<keyword evidence="3" id="KW-0732">Signal</keyword>
<dbReference type="Gene3D" id="1.10.287.470">
    <property type="entry name" value="Helix hairpin bin"/>
    <property type="match status" value="1"/>
</dbReference>
<feature type="signal peptide" evidence="3">
    <location>
        <begin position="1"/>
        <end position="23"/>
    </location>
</feature>
<feature type="domain" description="Multidrug resistance protein MdtA-like C-terminal permuted SH3" evidence="4">
    <location>
        <begin position="304"/>
        <end position="362"/>
    </location>
</feature>
<gene>
    <name evidence="5" type="ORF">OHM77_00820</name>
</gene>
<protein>
    <submittedName>
        <fullName evidence="5">HlyD family efflux transporter periplasmic adaptor subunit</fullName>
    </submittedName>
</protein>
<dbReference type="SUPFAM" id="SSF111369">
    <property type="entry name" value="HlyD-like secretion proteins"/>
    <property type="match status" value="1"/>
</dbReference>
<dbReference type="InterPro" id="IPR058627">
    <property type="entry name" value="MdtA-like_C"/>
</dbReference>
<dbReference type="KEGG" id="npv:OHM77_00820"/>
<feature type="region of interest" description="Disordered" evidence="2">
    <location>
        <begin position="27"/>
        <end position="48"/>
    </location>
</feature>
<dbReference type="Gene3D" id="2.40.50.100">
    <property type="match status" value="1"/>
</dbReference>
<reference evidence="5" key="1">
    <citation type="journal article" date="2023" name="Nat. Microbiol.">
        <title>Enrichment and characterization of a nitric oxide-reducing microbial community in a continuous bioreactor.</title>
        <authorList>
            <person name="Garrido-Amador P."/>
            <person name="Stortenbeker N."/>
            <person name="Wessels H.J.C.T."/>
            <person name="Speth D.R."/>
            <person name="Garcia-Heredia I."/>
            <person name="Kartal B."/>
        </authorList>
    </citation>
    <scope>NUCLEOTIDE SEQUENCE</scope>
    <source>
        <strain evidence="5">MAG1</strain>
    </source>
</reference>
<feature type="chain" id="PRO_5041309334" evidence="3">
    <location>
        <begin position="24"/>
        <end position="369"/>
    </location>
</feature>
<dbReference type="GO" id="GO:0015679">
    <property type="term" value="P:plasma membrane copper ion transport"/>
    <property type="evidence" value="ECO:0007669"/>
    <property type="project" value="TreeGrafter"/>
</dbReference>
<evidence type="ECO:0000259" key="4">
    <source>
        <dbReference type="Pfam" id="PF25967"/>
    </source>
</evidence>
<dbReference type="PANTHER" id="PTHR30097">
    <property type="entry name" value="CATION EFFLUX SYSTEM PROTEIN CUSB"/>
    <property type="match status" value="1"/>
</dbReference>
<evidence type="ECO:0000313" key="5">
    <source>
        <dbReference type="EMBL" id="WIM05864.1"/>
    </source>
</evidence>
<dbReference type="InterPro" id="IPR051909">
    <property type="entry name" value="MFP_Cation_Efflux"/>
</dbReference>
<dbReference type="GO" id="GO:0030313">
    <property type="term" value="C:cell envelope"/>
    <property type="evidence" value="ECO:0007669"/>
    <property type="project" value="TreeGrafter"/>
</dbReference>
<accession>A0AA49IYQ6</accession>
<dbReference type="AlphaFoldDB" id="A0AA49IYQ6"/>
<evidence type="ECO:0000256" key="1">
    <source>
        <dbReference type="ARBA" id="ARBA00022448"/>
    </source>
</evidence>
<sequence length="369" mass="38370">MNPRKLISAASFALALIAAPVWAGDGHDHGDAPPAANGNGPQRLPDGSVFLPKPAQRQIGVRTLLVEAGELPRTIELAGKTVMDPNAGGKVQAMVAGRLEAGPRGFPNIGQSVRKGDVLAYVVPSSDSIERANQAALLAELRAARGLAEKRLARLKELADTIPRKEIEAAESELASLAGRMAAVGGGLSNRDALLAPVAGVIASSNAVAGQVVDARELVFEVVDPQRLHIEALAYDAELAADVAAASIAVGRENVPLVFIGAARSLREQALPLLFRSEGVLLGRLAVGQAVKVFVQTRSKAQGIRVPAAALAKNPANQTIVWVKTAPERFEPRTITVEPLDGAHVAATAGLQAGDRVVTQGASLVNQVR</sequence>
<dbReference type="Pfam" id="PF25967">
    <property type="entry name" value="RND-MFP_C"/>
    <property type="match status" value="1"/>
</dbReference>
<name>A0AA49IYQ6_9PROT</name>
<evidence type="ECO:0000256" key="2">
    <source>
        <dbReference type="SAM" id="MobiDB-lite"/>
    </source>
</evidence>
<organism evidence="5">
    <name type="scientific">Candidatus Nitricoxidivorans perseverans</name>
    <dbReference type="NCBI Taxonomy" id="2975601"/>
    <lineage>
        <taxon>Bacteria</taxon>
        <taxon>Pseudomonadati</taxon>
        <taxon>Pseudomonadota</taxon>
        <taxon>Betaproteobacteria</taxon>
        <taxon>Nitrosomonadales</taxon>
        <taxon>Sterolibacteriaceae</taxon>
        <taxon>Candidatus Nitricoxidivorans</taxon>
    </lineage>
</organism>
<dbReference type="GO" id="GO:0060003">
    <property type="term" value="P:copper ion export"/>
    <property type="evidence" value="ECO:0007669"/>
    <property type="project" value="TreeGrafter"/>
</dbReference>